<comment type="subcellular location">
    <subcellularLocation>
        <location evidence="1">Nucleus</location>
    </subcellularLocation>
</comment>
<dbReference type="Pfam" id="PF02362">
    <property type="entry name" value="B3"/>
    <property type="match status" value="3"/>
</dbReference>
<evidence type="ECO:0000256" key="6">
    <source>
        <dbReference type="SAM" id="MobiDB-lite"/>
    </source>
</evidence>
<keyword evidence="3" id="KW-0238">DNA-binding</keyword>
<evidence type="ECO:0000256" key="1">
    <source>
        <dbReference type="ARBA" id="ARBA00004123"/>
    </source>
</evidence>
<evidence type="ECO:0000313" key="8">
    <source>
        <dbReference type="EMBL" id="MED6197730.1"/>
    </source>
</evidence>
<reference evidence="8 9" key="1">
    <citation type="journal article" date="2023" name="Plants (Basel)">
        <title>Bridging the Gap: Combining Genomics and Transcriptomics Approaches to Understand Stylosanthes scabra, an Orphan Legume from the Brazilian Caatinga.</title>
        <authorList>
            <person name="Ferreira-Neto J.R.C."/>
            <person name="da Silva M.D."/>
            <person name="Binneck E."/>
            <person name="de Melo N.F."/>
            <person name="da Silva R.H."/>
            <person name="de Melo A.L.T.M."/>
            <person name="Pandolfi V."/>
            <person name="Bustamante F.O."/>
            <person name="Brasileiro-Vidal A.C."/>
            <person name="Benko-Iseppon A.M."/>
        </authorList>
    </citation>
    <scope>NUCLEOTIDE SEQUENCE [LARGE SCALE GENOMIC DNA]</scope>
    <source>
        <tissue evidence="8">Leaves</tissue>
    </source>
</reference>
<evidence type="ECO:0000256" key="3">
    <source>
        <dbReference type="ARBA" id="ARBA00023125"/>
    </source>
</evidence>
<dbReference type="EMBL" id="JASCZI010211960">
    <property type="protein sequence ID" value="MED6197730.1"/>
    <property type="molecule type" value="Genomic_DNA"/>
</dbReference>
<name>A0ABU6XI50_9FABA</name>
<dbReference type="SMART" id="SM01019">
    <property type="entry name" value="B3"/>
    <property type="match status" value="3"/>
</dbReference>
<organism evidence="8 9">
    <name type="scientific">Stylosanthes scabra</name>
    <dbReference type="NCBI Taxonomy" id="79078"/>
    <lineage>
        <taxon>Eukaryota</taxon>
        <taxon>Viridiplantae</taxon>
        <taxon>Streptophyta</taxon>
        <taxon>Embryophyta</taxon>
        <taxon>Tracheophyta</taxon>
        <taxon>Spermatophyta</taxon>
        <taxon>Magnoliopsida</taxon>
        <taxon>eudicotyledons</taxon>
        <taxon>Gunneridae</taxon>
        <taxon>Pentapetalae</taxon>
        <taxon>rosids</taxon>
        <taxon>fabids</taxon>
        <taxon>Fabales</taxon>
        <taxon>Fabaceae</taxon>
        <taxon>Papilionoideae</taxon>
        <taxon>50 kb inversion clade</taxon>
        <taxon>dalbergioids sensu lato</taxon>
        <taxon>Dalbergieae</taxon>
        <taxon>Pterocarpus clade</taxon>
        <taxon>Stylosanthes</taxon>
    </lineage>
</organism>
<keyword evidence="4" id="KW-0804">Transcription</keyword>
<dbReference type="Gene3D" id="2.40.330.10">
    <property type="entry name" value="DNA-binding pseudobarrel domain"/>
    <property type="match status" value="3"/>
</dbReference>
<evidence type="ECO:0000256" key="5">
    <source>
        <dbReference type="ARBA" id="ARBA00023242"/>
    </source>
</evidence>
<comment type="caution">
    <text evidence="8">The sequence shown here is derived from an EMBL/GenBank/DDBJ whole genome shotgun (WGS) entry which is preliminary data.</text>
</comment>
<dbReference type="CDD" id="cd10017">
    <property type="entry name" value="B3_DNA"/>
    <property type="match status" value="3"/>
</dbReference>
<dbReference type="InterPro" id="IPR050655">
    <property type="entry name" value="Plant_B3_domain"/>
</dbReference>
<evidence type="ECO:0000256" key="4">
    <source>
        <dbReference type="ARBA" id="ARBA00023163"/>
    </source>
</evidence>
<sequence>MVMASSCFQQNNKHSPSNLVIRFFKIILRKTLQDGNLKLPNKFTNKYGSGLPNPLYLKPPDGTEWKVDWTNHDGGILFEKGWKEFAAYYSLDNGHLLCFEYKGTSHIQVHILDMSGLEIDYPTIAVPAHDQIKEQLPRRRGRPRKSLKEPIPSSPSTSKQLRSGITTIDVDSSPKRKRLNEPLPGVRSRPRKKQKAPMSSPFKVVEGSKSSVRPCLARPESLKEAKKFEWENPSFFIKITQWTQSRGPTYFSTKFFRKYFENNPQDVEIRFRKEVFPAKFVYRPSSCNAYISAGWTGFAKASKLQVGDVCLFKLINRKDPVLDVQICRRLGRESHSKPVTHGIHLLEKAKELNSENPSLMVKIKNSDPSKSRPNLSGVFYRRYFKKNQQNVKLRFGKELLPAKFIYNPISRSAVFSAGWHAFAQACELDPGDVCFFELINGKDMFDVHICRAHY</sequence>
<accession>A0ABU6XI50</accession>
<keyword evidence="5" id="KW-0539">Nucleus</keyword>
<feature type="region of interest" description="Disordered" evidence="6">
    <location>
        <begin position="130"/>
        <end position="203"/>
    </location>
</feature>
<protein>
    <recommendedName>
        <fullName evidence="7">TF-B3 domain-containing protein</fullName>
    </recommendedName>
</protein>
<dbReference type="InterPro" id="IPR003340">
    <property type="entry name" value="B3_DNA-bd"/>
</dbReference>
<feature type="compositionally biased region" description="Polar residues" evidence="6">
    <location>
        <begin position="154"/>
        <end position="170"/>
    </location>
</feature>
<keyword evidence="9" id="KW-1185">Reference proteome</keyword>
<dbReference type="PANTHER" id="PTHR31920:SF108">
    <property type="entry name" value="B3 DOMAIN-CONTAINING TRANSCRIPTION FACTOR VRN1-LIKE"/>
    <property type="match status" value="1"/>
</dbReference>
<dbReference type="InterPro" id="IPR015300">
    <property type="entry name" value="DNA-bd_pseudobarrel_sf"/>
</dbReference>
<dbReference type="PANTHER" id="PTHR31920">
    <property type="entry name" value="B3 DOMAIN-CONTAINING"/>
    <property type="match status" value="1"/>
</dbReference>
<feature type="domain" description="TF-B3" evidence="7">
    <location>
        <begin position="22"/>
        <end position="115"/>
    </location>
</feature>
<feature type="domain" description="TF-B3" evidence="7">
    <location>
        <begin position="290"/>
        <end position="330"/>
    </location>
</feature>
<evidence type="ECO:0000256" key="2">
    <source>
        <dbReference type="ARBA" id="ARBA00023015"/>
    </source>
</evidence>
<keyword evidence="2" id="KW-0805">Transcription regulation</keyword>
<gene>
    <name evidence="8" type="ORF">PIB30_059448</name>
</gene>
<evidence type="ECO:0000259" key="7">
    <source>
        <dbReference type="PROSITE" id="PS50863"/>
    </source>
</evidence>
<evidence type="ECO:0000313" key="9">
    <source>
        <dbReference type="Proteomes" id="UP001341840"/>
    </source>
</evidence>
<proteinExistence type="predicted"/>
<dbReference type="PROSITE" id="PS50863">
    <property type="entry name" value="B3"/>
    <property type="match status" value="2"/>
</dbReference>
<dbReference type="SUPFAM" id="SSF101936">
    <property type="entry name" value="DNA-binding pseudobarrel domain"/>
    <property type="match status" value="3"/>
</dbReference>
<dbReference type="Proteomes" id="UP001341840">
    <property type="component" value="Unassembled WGS sequence"/>
</dbReference>